<feature type="coiled-coil region" evidence="6">
    <location>
        <begin position="314"/>
        <end position="345"/>
    </location>
</feature>
<sequence>MELFQNKVVLAPMVRISTLPTRIIAREYGANLCFSPETVSYSIINSNLQHNSELDCWDLIQNKDKKSNLLFRTCKEDPDVIFQIAAPDAEKALKAAEVISPVVAAIDLNCGCPKKFSTKGEMGAALLKKPEVIADIISTLKRNINKPITCKIRILNTDKETVELVQMIEKAGANALTVHGRMVHERPREKAHWDRIKTVVENVQIPVIANGSVSSFDDIELIKNQTKASSVMIGKAAQDNVSVFRKEGLLNSYSVAKRYVQIAKKWNYPPKNVNFFLVKLFTNHSDSLKVNKIISQSKNLNDLFDYFNSQNDIIDNQEKIIRKREKNEENENNNENINIDENLEEKKRFKND</sequence>
<protein>
    <submittedName>
        <fullName evidence="8">tRNA-dihydrouridine(20) synthase [NADP(+)]</fullName>
    </submittedName>
</protein>
<proteinExistence type="predicted"/>
<gene>
    <name evidence="8" type="ORF">M0811_00329</name>
</gene>
<evidence type="ECO:0000256" key="2">
    <source>
        <dbReference type="ARBA" id="ARBA00022630"/>
    </source>
</evidence>
<dbReference type="InterPro" id="IPR035587">
    <property type="entry name" value="DUS-like_FMN-bd"/>
</dbReference>
<evidence type="ECO:0000256" key="5">
    <source>
        <dbReference type="ARBA" id="ARBA00023002"/>
    </source>
</evidence>
<dbReference type="Pfam" id="PF01207">
    <property type="entry name" value="Dus"/>
    <property type="match status" value="1"/>
</dbReference>
<dbReference type="Gene3D" id="3.20.20.70">
    <property type="entry name" value="Aldolase class I"/>
    <property type="match status" value="1"/>
</dbReference>
<comment type="caution">
    <text evidence="8">The sequence shown here is derived from an EMBL/GenBank/DDBJ whole genome shotgun (WGS) entry which is preliminary data.</text>
</comment>
<dbReference type="GO" id="GO:0050660">
    <property type="term" value="F:flavin adenine dinucleotide binding"/>
    <property type="evidence" value="ECO:0007669"/>
    <property type="project" value="InterPro"/>
</dbReference>
<dbReference type="AlphaFoldDB" id="A0A9Q0RFR7"/>
<evidence type="ECO:0000256" key="3">
    <source>
        <dbReference type="ARBA" id="ARBA00022643"/>
    </source>
</evidence>
<evidence type="ECO:0000313" key="8">
    <source>
        <dbReference type="EMBL" id="KAJ5077009.1"/>
    </source>
</evidence>
<evidence type="ECO:0000256" key="4">
    <source>
        <dbReference type="ARBA" id="ARBA00022694"/>
    </source>
</evidence>
<keyword evidence="2" id="KW-0285">Flavoprotein</keyword>
<evidence type="ECO:0000256" key="6">
    <source>
        <dbReference type="SAM" id="Coils"/>
    </source>
</evidence>
<dbReference type="Proteomes" id="UP001149090">
    <property type="component" value="Unassembled WGS sequence"/>
</dbReference>
<dbReference type="PANTHER" id="PTHR45936:SF1">
    <property type="entry name" value="TRNA-DIHYDROURIDINE(20) SYNTHASE [NAD(P)+]-LIKE"/>
    <property type="match status" value="1"/>
</dbReference>
<keyword evidence="4" id="KW-0819">tRNA processing</keyword>
<feature type="domain" description="DUS-like FMN-binding" evidence="7">
    <location>
        <begin position="10"/>
        <end position="309"/>
    </location>
</feature>
<dbReference type="PROSITE" id="PS01136">
    <property type="entry name" value="UPF0034"/>
    <property type="match status" value="1"/>
</dbReference>
<name>A0A9Q0RFR7_ANAIG</name>
<dbReference type="SUPFAM" id="SSF51395">
    <property type="entry name" value="FMN-linked oxidoreductases"/>
    <property type="match status" value="1"/>
</dbReference>
<organism evidence="8 9">
    <name type="scientific">Anaeramoeba ignava</name>
    <name type="common">Anaerobic marine amoeba</name>
    <dbReference type="NCBI Taxonomy" id="1746090"/>
    <lineage>
        <taxon>Eukaryota</taxon>
        <taxon>Metamonada</taxon>
        <taxon>Anaeramoebidae</taxon>
        <taxon>Anaeramoeba</taxon>
    </lineage>
</organism>
<evidence type="ECO:0000259" key="7">
    <source>
        <dbReference type="Pfam" id="PF01207"/>
    </source>
</evidence>
<dbReference type="GO" id="GO:0017150">
    <property type="term" value="F:tRNA dihydrouridine synthase activity"/>
    <property type="evidence" value="ECO:0007669"/>
    <property type="project" value="InterPro"/>
</dbReference>
<dbReference type="EMBL" id="JAPDFW010000059">
    <property type="protein sequence ID" value="KAJ5077009.1"/>
    <property type="molecule type" value="Genomic_DNA"/>
</dbReference>
<reference evidence="8" key="1">
    <citation type="submission" date="2022-10" db="EMBL/GenBank/DDBJ databases">
        <title>Novel sulphate-reducing endosymbionts in the free-living metamonad Anaeramoeba.</title>
        <authorList>
            <person name="Jerlstrom-Hultqvist J."/>
            <person name="Cepicka I."/>
            <person name="Gallot-Lavallee L."/>
            <person name="Salas-Leiva D."/>
            <person name="Curtis B.A."/>
            <person name="Zahonova K."/>
            <person name="Pipaliya S."/>
            <person name="Dacks J."/>
            <person name="Roger A.J."/>
        </authorList>
    </citation>
    <scope>NUCLEOTIDE SEQUENCE</scope>
    <source>
        <strain evidence="8">BMAN</strain>
    </source>
</reference>
<dbReference type="PANTHER" id="PTHR45936">
    <property type="entry name" value="TRNA-DIHYDROURIDINE(20) SYNTHASE [NAD(P)+]-LIKE"/>
    <property type="match status" value="1"/>
</dbReference>
<accession>A0A9Q0RFR7</accession>
<dbReference type="OMA" id="GPIRTNS"/>
<keyword evidence="5" id="KW-0560">Oxidoreductase</keyword>
<dbReference type="GO" id="GO:0005737">
    <property type="term" value="C:cytoplasm"/>
    <property type="evidence" value="ECO:0007669"/>
    <property type="project" value="TreeGrafter"/>
</dbReference>
<keyword evidence="3" id="KW-0288">FMN</keyword>
<keyword evidence="9" id="KW-1185">Reference proteome</keyword>
<dbReference type="CDD" id="cd02801">
    <property type="entry name" value="DUS_like_FMN"/>
    <property type="match status" value="1"/>
</dbReference>
<keyword evidence="6" id="KW-0175">Coiled coil</keyword>
<comment type="cofactor">
    <cofactor evidence="1">
        <name>FMN</name>
        <dbReference type="ChEBI" id="CHEBI:58210"/>
    </cofactor>
</comment>
<dbReference type="InterPro" id="IPR013785">
    <property type="entry name" value="Aldolase_TIM"/>
</dbReference>
<dbReference type="OrthoDB" id="10262250at2759"/>
<evidence type="ECO:0000313" key="9">
    <source>
        <dbReference type="Proteomes" id="UP001149090"/>
    </source>
</evidence>
<dbReference type="InterPro" id="IPR052582">
    <property type="entry name" value="tRNA-DUS-like"/>
</dbReference>
<dbReference type="InterPro" id="IPR018517">
    <property type="entry name" value="tRNA_hU_synthase_CS"/>
</dbReference>
<evidence type="ECO:0000256" key="1">
    <source>
        <dbReference type="ARBA" id="ARBA00001917"/>
    </source>
</evidence>